<evidence type="ECO:0000256" key="3">
    <source>
        <dbReference type="ARBA" id="ARBA00022692"/>
    </source>
</evidence>
<dbReference type="PANTHER" id="PTHR37481">
    <property type="entry name" value="LIPOPOLYSACCHARIDE EXPORT SYSTEM PROTEIN LPTC"/>
    <property type="match status" value="1"/>
</dbReference>
<dbReference type="GO" id="GO:0005886">
    <property type="term" value="C:plasma membrane"/>
    <property type="evidence" value="ECO:0007669"/>
    <property type="project" value="InterPro"/>
</dbReference>
<name>A0A848GB89_9RHOO</name>
<keyword evidence="2" id="KW-0997">Cell inner membrane</keyword>
<dbReference type="AlphaFoldDB" id="A0A848GB89"/>
<dbReference type="InterPro" id="IPR026265">
    <property type="entry name" value="LptC"/>
</dbReference>
<proteinExistence type="predicted"/>
<evidence type="ECO:0000256" key="2">
    <source>
        <dbReference type="ARBA" id="ARBA00022519"/>
    </source>
</evidence>
<dbReference type="GO" id="GO:0015221">
    <property type="term" value="F:lipopolysaccharide transmembrane transporter activity"/>
    <property type="evidence" value="ECO:0007669"/>
    <property type="project" value="InterPro"/>
</dbReference>
<dbReference type="NCBIfam" id="TIGR04409">
    <property type="entry name" value="LptC_YrbK"/>
    <property type="match status" value="1"/>
</dbReference>
<gene>
    <name evidence="6" type="primary">lptC</name>
    <name evidence="6" type="ORF">HHL15_19940</name>
</gene>
<evidence type="ECO:0000313" key="6">
    <source>
        <dbReference type="EMBL" id="NML28036.1"/>
    </source>
</evidence>
<reference evidence="6 7" key="1">
    <citation type="submission" date="2020-04" db="EMBL/GenBank/DDBJ databases">
        <title>Zoogloea sp. G-4-1-14 isolated from soil.</title>
        <authorList>
            <person name="Dahal R.H."/>
        </authorList>
    </citation>
    <scope>NUCLEOTIDE SEQUENCE [LARGE SCALE GENOMIC DNA]</scope>
    <source>
        <strain evidence="6 7">G-4-1-14</strain>
    </source>
</reference>
<keyword evidence="5" id="KW-0472">Membrane</keyword>
<dbReference type="RefSeq" id="WP_169147569.1">
    <property type="nucleotide sequence ID" value="NZ_JABBGA010000021.1"/>
</dbReference>
<sequence length="194" mass="22136">MTNRGLSLFPVLVLTLLAGVSVWLDRVTQQEPVVKTDKTRHEPDFTADKLTVRRFDIHGKTQYVLVADRMVHYGDDESTELVRPRLDYLNRPEPVRMESEFATVSKDGETVVMTDKVFLRRAATPGKPESTLRTQRMTVWPDDEKMRTEAPVTLTQGTTVIDAERMESDNLVGEVRLQGKVRGILYRNLLVPKP</sequence>
<protein>
    <submittedName>
        <fullName evidence="6">LPS export ABC transporter periplasmic protein LptC</fullName>
    </submittedName>
</protein>
<dbReference type="GO" id="GO:0017089">
    <property type="term" value="F:glycolipid transfer activity"/>
    <property type="evidence" value="ECO:0007669"/>
    <property type="project" value="TreeGrafter"/>
</dbReference>
<dbReference type="InterPro" id="IPR010664">
    <property type="entry name" value="LipoPS_assembly_LptC-rel"/>
</dbReference>
<dbReference type="GO" id="GO:0030288">
    <property type="term" value="C:outer membrane-bounded periplasmic space"/>
    <property type="evidence" value="ECO:0007669"/>
    <property type="project" value="TreeGrafter"/>
</dbReference>
<evidence type="ECO:0000256" key="4">
    <source>
        <dbReference type="ARBA" id="ARBA00022989"/>
    </source>
</evidence>
<evidence type="ECO:0000313" key="7">
    <source>
        <dbReference type="Proteomes" id="UP000580043"/>
    </source>
</evidence>
<organism evidence="6 7">
    <name type="scientific">Zoogloea dura</name>
    <dbReference type="NCBI Taxonomy" id="2728840"/>
    <lineage>
        <taxon>Bacteria</taxon>
        <taxon>Pseudomonadati</taxon>
        <taxon>Pseudomonadota</taxon>
        <taxon>Betaproteobacteria</taxon>
        <taxon>Rhodocyclales</taxon>
        <taxon>Zoogloeaceae</taxon>
        <taxon>Zoogloea</taxon>
    </lineage>
</organism>
<dbReference type="Gene3D" id="2.60.450.10">
    <property type="entry name" value="Lipopolysaccharide (LPS) transport protein A like domain"/>
    <property type="match status" value="1"/>
</dbReference>
<accession>A0A848GB89</accession>
<dbReference type="Pfam" id="PF06835">
    <property type="entry name" value="LptC"/>
    <property type="match status" value="1"/>
</dbReference>
<dbReference type="InterPro" id="IPR052363">
    <property type="entry name" value="LPS_export_LptC"/>
</dbReference>
<comment type="caution">
    <text evidence="6">The sequence shown here is derived from an EMBL/GenBank/DDBJ whole genome shotgun (WGS) entry which is preliminary data.</text>
</comment>
<keyword evidence="7" id="KW-1185">Reference proteome</keyword>
<keyword evidence="1" id="KW-1003">Cell membrane</keyword>
<keyword evidence="3" id="KW-0812">Transmembrane</keyword>
<keyword evidence="4" id="KW-1133">Transmembrane helix</keyword>
<evidence type="ECO:0000256" key="1">
    <source>
        <dbReference type="ARBA" id="ARBA00022475"/>
    </source>
</evidence>
<dbReference type="PANTHER" id="PTHR37481:SF1">
    <property type="entry name" value="LIPOPOLYSACCHARIDE EXPORT SYSTEM PROTEIN LPTC"/>
    <property type="match status" value="1"/>
</dbReference>
<dbReference type="EMBL" id="JABBGA010000021">
    <property type="protein sequence ID" value="NML28036.1"/>
    <property type="molecule type" value="Genomic_DNA"/>
</dbReference>
<evidence type="ECO:0000256" key="5">
    <source>
        <dbReference type="ARBA" id="ARBA00023136"/>
    </source>
</evidence>
<dbReference type="Proteomes" id="UP000580043">
    <property type="component" value="Unassembled WGS sequence"/>
</dbReference>